<reference evidence="3" key="1">
    <citation type="journal article" date="2014" name="Proc. Natl. Acad. Sci. U.S.A.">
        <title>Extensive sampling of basidiomycete genomes demonstrates inadequacy of the white-rot/brown-rot paradigm for wood decay fungi.</title>
        <authorList>
            <person name="Riley R."/>
            <person name="Salamov A.A."/>
            <person name="Brown D.W."/>
            <person name="Nagy L.G."/>
            <person name="Floudas D."/>
            <person name="Held B.W."/>
            <person name="Levasseur A."/>
            <person name="Lombard V."/>
            <person name="Morin E."/>
            <person name="Otillar R."/>
            <person name="Lindquist E.A."/>
            <person name="Sun H."/>
            <person name="LaButti K.M."/>
            <person name="Schmutz J."/>
            <person name="Jabbour D."/>
            <person name="Luo H."/>
            <person name="Baker S.E."/>
            <person name="Pisabarro A.G."/>
            <person name="Walton J.D."/>
            <person name="Blanchette R.A."/>
            <person name="Henrissat B."/>
            <person name="Martin F."/>
            <person name="Cullen D."/>
            <person name="Hibbett D.S."/>
            <person name="Grigoriev I.V."/>
        </authorList>
    </citation>
    <scope>NUCLEOTIDE SEQUENCE [LARGE SCALE GENOMIC DNA]</scope>
    <source>
        <strain evidence="3">CBS 339.88</strain>
    </source>
</reference>
<evidence type="ECO:0000313" key="3">
    <source>
        <dbReference type="Proteomes" id="UP000027222"/>
    </source>
</evidence>
<evidence type="ECO:0000256" key="1">
    <source>
        <dbReference type="SAM" id="MobiDB-lite"/>
    </source>
</evidence>
<gene>
    <name evidence="2" type="ORF">GALMADRAFT_1261465</name>
</gene>
<dbReference type="HOGENOM" id="CLU_1586608_0_0_1"/>
<accession>A0A067T8H1</accession>
<sequence>MVLAPQAPKRPFSFRIAVGTVMSGVHPFNHGLAALSVHSFSDLTASKTRPQGFPQISMNANTVRSSRHQQLQPHQPRPQAMPAPTSTTRTHRLLINKPNCMQVCESWRSIPTSPRGTAQRFTTAFAIGHRGRHHLSSVTSRSLTLPSMSIKVGMGTLTVHNPHSPPAR</sequence>
<proteinExistence type="predicted"/>
<name>A0A067T8H1_GALM3</name>
<dbReference type="Proteomes" id="UP000027222">
    <property type="component" value="Unassembled WGS sequence"/>
</dbReference>
<keyword evidence="3" id="KW-1185">Reference proteome</keyword>
<dbReference type="AlphaFoldDB" id="A0A067T8H1"/>
<feature type="region of interest" description="Disordered" evidence="1">
    <location>
        <begin position="63"/>
        <end position="86"/>
    </location>
</feature>
<evidence type="ECO:0000313" key="2">
    <source>
        <dbReference type="EMBL" id="KDR78667.1"/>
    </source>
</evidence>
<organism evidence="2 3">
    <name type="scientific">Galerina marginata (strain CBS 339.88)</name>
    <dbReference type="NCBI Taxonomy" id="685588"/>
    <lineage>
        <taxon>Eukaryota</taxon>
        <taxon>Fungi</taxon>
        <taxon>Dikarya</taxon>
        <taxon>Basidiomycota</taxon>
        <taxon>Agaricomycotina</taxon>
        <taxon>Agaricomycetes</taxon>
        <taxon>Agaricomycetidae</taxon>
        <taxon>Agaricales</taxon>
        <taxon>Agaricineae</taxon>
        <taxon>Strophariaceae</taxon>
        <taxon>Galerina</taxon>
    </lineage>
</organism>
<protein>
    <submittedName>
        <fullName evidence="2">Uncharacterized protein</fullName>
    </submittedName>
</protein>
<dbReference type="EMBL" id="KL142374">
    <property type="protein sequence ID" value="KDR78667.1"/>
    <property type="molecule type" value="Genomic_DNA"/>
</dbReference>